<feature type="region of interest" description="Disordered" evidence="5">
    <location>
        <begin position="114"/>
        <end position="133"/>
    </location>
</feature>
<feature type="compositionally biased region" description="Acidic residues" evidence="5">
    <location>
        <begin position="444"/>
        <end position="456"/>
    </location>
</feature>
<dbReference type="SUPFAM" id="SSF57850">
    <property type="entry name" value="RING/U-box"/>
    <property type="match status" value="1"/>
</dbReference>
<feature type="domain" description="RING-type" evidence="6">
    <location>
        <begin position="31"/>
        <end position="72"/>
    </location>
</feature>
<dbReference type="Pfam" id="PF00097">
    <property type="entry name" value="zf-C3HC4"/>
    <property type="match status" value="1"/>
</dbReference>
<feature type="compositionally biased region" description="Basic and acidic residues" evidence="5">
    <location>
        <begin position="318"/>
        <end position="328"/>
    </location>
</feature>
<evidence type="ECO:0000256" key="5">
    <source>
        <dbReference type="SAM" id="MobiDB-lite"/>
    </source>
</evidence>
<evidence type="ECO:0000256" key="4">
    <source>
        <dbReference type="PROSITE-ProRule" id="PRU00175"/>
    </source>
</evidence>
<evidence type="ECO:0000256" key="3">
    <source>
        <dbReference type="ARBA" id="ARBA00022833"/>
    </source>
</evidence>
<comment type="caution">
    <text evidence="7">The sequence shown here is derived from an EMBL/GenBank/DDBJ whole genome shotgun (WGS) entry which is preliminary data.</text>
</comment>
<dbReference type="GO" id="GO:0061630">
    <property type="term" value="F:ubiquitin protein ligase activity"/>
    <property type="evidence" value="ECO:0007669"/>
    <property type="project" value="TreeGrafter"/>
</dbReference>
<feature type="compositionally biased region" description="Acidic residues" evidence="5">
    <location>
        <begin position="404"/>
        <end position="417"/>
    </location>
</feature>
<dbReference type="RefSeq" id="XP_056789825.1">
    <property type="nucleotide sequence ID" value="XM_056934631.1"/>
</dbReference>
<dbReference type="Gene3D" id="3.30.40.10">
    <property type="entry name" value="Zinc/RING finger domain, C3HC4 (zinc finger)"/>
    <property type="match status" value="1"/>
</dbReference>
<evidence type="ECO:0000313" key="7">
    <source>
        <dbReference type="EMBL" id="KAJ5485041.1"/>
    </source>
</evidence>
<sequence>MAGGGGSEFEIQGLFNTLQGHVDDIRSRLQCGICIRPLYEPFSLACGHTFCYTCLAQWFSGGRSKRTCPDCRAAVKTQPAPAYLVREIVQMFTSRAELLDKGETTHEHLANRRAETEKLDQDKANTNPHTGGLFGGLFRPKGPALKPLIDADDGVLRCPRCQWELEENACGGCGWTYRPDGEMTDLSGTDNDDYDEDTDFDSLLDEEPEEEVFRFYRELMSQERHAPYGPHYAVGDADFRGDLFHPLRQFLGGRQFNMIFDPHRLRQGRYDPFDSEYEGEMDFNDEEDEYDEMDSFIDDEENQAYQQNDSDHSTVVGDPRRRTRESPAHRHGRPVVNLDSSDEDDEDDENDETDSTEPSTFRGNNRSTGTMRRPGRMIPPPPNPWHPAHHCPRPSSTLSITSDEVSEEDDEDDDAEEEAHNDIMHNYESDSDSDSDSDSNRESQDEDNTDDEEDVEFPNQRRRFHRRQEIPASSDDEEASEVTDGPSPRPVMGPMFAGLSARSAIPIADSDDEQPVGPIRRAAQRRRARYSPY</sequence>
<protein>
    <recommendedName>
        <fullName evidence="6">RING-type domain-containing protein</fullName>
    </recommendedName>
</protein>
<evidence type="ECO:0000256" key="1">
    <source>
        <dbReference type="ARBA" id="ARBA00022723"/>
    </source>
</evidence>
<dbReference type="CDD" id="cd16568">
    <property type="entry name" value="RING-HC_ScPSH1-like"/>
    <property type="match status" value="1"/>
</dbReference>
<dbReference type="AlphaFoldDB" id="A0A9X0BUN3"/>
<keyword evidence="3" id="KW-0862">Zinc</keyword>
<dbReference type="PANTHER" id="PTHR15898:SF13">
    <property type="entry name" value="BIFUNCTIONAL APOPTOSIS REGULATOR"/>
    <property type="match status" value="1"/>
</dbReference>
<feature type="compositionally biased region" description="Basic residues" evidence="5">
    <location>
        <begin position="522"/>
        <end position="533"/>
    </location>
</feature>
<evidence type="ECO:0000256" key="2">
    <source>
        <dbReference type="ARBA" id="ARBA00022771"/>
    </source>
</evidence>
<accession>A0A9X0BUN3</accession>
<reference evidence="7" key="1">
    <citation type="submission" date="2022-12" db="EMBL/GenBank/DDBJ databases">
        <authorList>
            <person name="Petersen C."/>
        </authorList>
    </citation>
    <scope>NUCLEOTIDE SEQUENCE</scope>
    <source>
        <strain evidence="7">IBT 30728</strain>
    </source>
</reference>
<dbReference type="InterPro" id="IPR013083">
    <property type="entry name" value="Znf_RING/FYVE/PHD"/>
</dbReference>
<dbReference type="GO" id="GO:0043161">
    <property type="term" value="P:proteasome-mediated ubiquitin-dependent protein catabolic process"/>
    <property type="evidence" value="ECO:0007669"/>
    <property type="project" value="TreeGrafter"/>
</dbReference>
<organism evidence="7 8">
    <name type="scientific">Penicillium diatomitis</name>
    <dbReference type="NCBI Taxonomy" id="2819901"/>
    <lineage>
        <taxon>Eukaryota</taxon>
        <taxon>Fungi</taxon>
        <taxon>Dikarya</taxon>
        <taxon>Ascomycota</taxon>
        <taxon>Pezizomycotina</taxon>
        <taxon>Eurotiomycetes</taxon>
        <taxon>Eurotiomycetidae</taxon>
        <taxon>Eurotiales</taxon>
        <taxon>Aspergillaceae</taxon>
        <taxon>Penicillium</taxon>
    </lineage>
</organism>
<dbReference type="SMART" id="SM00184">
    <property type="entry name" value="RING"/>
    <property type="match status" value="1"/>
</dbReference>
<dbReference type="PANTHER" id="PTHR15898">
    <property type="entry name" value="BIFUNCTIONAL APOPTOSIS REGULATOR"/>
    <property type="match status" value="1"/>
</dbReference>
<dbReference type="InterPro" id="IPR018957">
    <property type="entry name" value="Znf_C3HC4_RING-type"/>
</dbReference>
<dbReference type="GO" id="GO:0008270">
    <property type="term" value="F:zinc ion binding"/>
    <property type="evidence" value="ECO:0007669"/>
    <property type="project" value="UniProtKB-KW"/>
</dbReference>
<keyword evidence="1" id="KW-0479">Metal-binding</keyword>
<dbReference type="InterPro" id="IPR017907">
    <property type="entry name" value="Znf_RING_CS"/>
</dbReference>
<dbReference type="GO" id="GO:0005634">
    <property type="term" value="C:nucleus"/>
    <property type="evidence" value="ECO:0007669"/>
    <property type="project" value="TreeGrafter"/>
</dbReference>
<name>A0A9X0BUN3_9EURO</name>
<evidence type="ECO:0000259" key="6">
    <source>
        <dbReference type="PROSITE" id="PS50089"/>
    </source>
</evidence>
<feature type="compositionally biased region" description="Basic and acidic residues" evidence="5">
    <location>
        <begin position="114"/>
        <end position="123"/>
    </location>
</feature>
<keyword evidence="8" id="KW-1185">Reference proteome</keyword>
<keyword evidence="2 4" id="KW-0863">Zinc-finger</keyword>
<proteinExistence type="predicted"/>
<dbReference type="EMBL" id="JAPWDQ010000005">
    <property type="protein sequence ID" value="KAJ5485041.1"/>
    <property type="molecule type" value="Genomic_DNA"/>
</dbReference>
<feature type="compositionally biased region" description="Basic and acidic residues" evidence="5">
    <location>
        <begin position="418"/>
        <end position="428"/>
    </location>
</feature>
<reference evidence="7" key="2">
    <citation type="journal article" date="2023" name="IMA Fungus">
        <title>Comparative genomic study of the Penicillium genus elucidates a diverse pangenome and 15 lateral gene transfer events.</title>
        <authorList>
            <person name="Petersen C."/>
            <person name="Sorensen T."/>
            <person name="Nielsen M.R."/>
            <person name="Sondergaard T.E."/>
            <person name="Sorensen J.L."/>
            <person name="Fitzpatrick D.A."/>
            <person name="Frisvad J.C."/>
            <person name="Nielsen K.L."/>
        </authorList>
    </citation>
    <scope>NUCLEOTIDE SEQUENCE</scope>
    <source>
        <strain evidence="7">IBT 30728</strain>
    </source>
</reference>
<feature type="compositionally biased region" description="Acidic residues" evidence="5">
    <location>
        <begin position="340"/>
        <end position="355"/>
    </location>
</feature>
<dbReference type="PROSITE" id="PS50089">
    <property type="entry name" value="ZF_RING_2"/>
    <property type="match status" value="1"/>
</dbReference>
<dbReference type="GeneID" id="81624880"/>
<dbReference type="Proteomes" id="UP001148312">
    <property type="component" value="Unassembled WGS sequence"/>
</dbReference>
<dbReference type="InterPro" id="IPR001841">
    <property type="entry name" value="Znf_RING"/>
</dbReference>
<evidence type="ECO:0000313" key="8">
    <source>
        <dbReference type="Proteomes" id="UP001148312"/>
    </source>
</evidence>
<feature type="region of interest" description="Disordered" evidence="5">
    <location>
        <begin position="302"/>
        <end position="533"/>
    </location>
</feature>
<gene>
    <name evidence="7" type="ORF">N7539_005029</name>
</gene>
<dbReference type="PROSITE" id="PS00518">
    <property type="entry name" value="ZF_RING_1"/>
    <property type="match status" value="1"/>
</dbReference>
<feature type="compositionally biased region" description="Polar residues" evidence="5">
    <location>
        <begin position="361"/>
        <end position="370"/>
    </location>
</feature>